<evidence type="ECO:0000256" key="2">
    <source>
        <dbReference type="ARBA" id="ARBA00004443"/>
    </source>
</evidence>
<dbReference type="PANTHER" id="PTHR28087:SF1">
    <property type="entry name" value="ATPASE SYNTHESIS PROTEIN 25, MITOCHONDRIAL"/>
    <property type="match status" value="1"/>
</dbReference>
<dbReference type="InterPro" id="IPR043519">
    <property type="entry name" value="NT_sf"/>
</dbReference>
<dbReference type="AlphaFoldDB" id="F0X894"/>
<reference evidence="10 11" key="1">
    <citation type="journal article" date="2011" name="Proc. Natl. Acad. Sci. U.S.A.">
        <title>Genome and transcriptome analyses of the mountain pine beetle-fungal symbiont Grosmannia clavigera, a lodgepole pine pathogen.</title>
        <authorList>
            <person name="DiGuistini S."/>
            <person name="Wang Y."/>
            <person name="Liao N.Y."/>
            <person name="Taylor G."/>
            <person name="Tanguay P."/>
            <person name="Feau N."/>
            <person name="Henrissat B."/>
            <person name="Chan S.K."/>
            <person name="Hesse-Orce U."/>
            <person name="Alamouti S.M."/>
            <person name="Tsui C.K.M."/>
            <person name="Docking R.T."/>
            <person name="Levasseur A."/>
            <person name="Haridas S."/>
            <person name="Robertson G."/>
            <person name="Birol I."/>
            <person name="Holt R.A."/>
            <person name="Marra M.A."/>
            <person name="Hamelin R.C."/>
            <person name="Hirst M."/>
            <person name="Jones S.J.M."/>
            <person name="Bohlmann J."/>
            <person name="Breuil C."/>
        </authorList>
    </citation>
    <scope>NUCLEOTIDE SEQUENCE [LARGE SCALE GENOMIC DNA]</scope>
    <source>
        <strain evidence="11">kw1407 / UAMH 11150</strain>
    </source>
</reference>
<dbReference type="InterPro" id="IPR040152">
    <property type="entry name" value="Atp25"/>
</dbReference>
<dbReference type="STRING" id="655863.F0X894"/>
<dbReference type="InParanoid" id="F0X894"/>
<comment type="function">
    <text evidence="1">Probable mitochondrial mRNA stabilization factor.</text>
</comment>
<evidence type="ECO:0000256" key="6">
    <source>
        <dbReference type="ARBA" id="ARBA00023128"/>
    </source>
</evidence>
<keyword evidence="4 8" id="KW-0999">Mitochondrion inner membrane</keyword>
<protein>
    <recommendedName>
        <fullName evidence="8">ATPase synthesis protein 25</fullName>
    </recommendedName>
</protein>
<dbReference type="OrthoDB" id="107372at2759"/>
<dbReference type="GO" id="GO:0005743">
    <property type="term" value="C:mitochondrial inner membrane"/>
    <property type="evidence" value="ECO:0007669"/>
    <property type="project" value="UniProtKB-SubCell"/>
</dbReference>
<comment type="subcellular location">
    <subcellularLocation>
        <location evidence="2 8">Mitochondrion inner membrane</location>
        <topology evidence="2 8">Peripheral membrane protein</topology>
        <orientation evidence="2 8">Matrix side</orientation>
    </subcellularLocation>
</comment>
<evidence type="ECO:0000256" key="4">
    <source>
        <dbReference type="ARBA" id="ARBA00022792"/>
    </source>
</evidence>
<dbReference type="FunFam" id="3.30.460.10:FF:000044">
    <property type="entry name" value="ATPase synthesis protein 25, mitochondrial"/>
    <property type="match status" value="1"/>
</dbReference>
<evidence type="ECO:0000256" key="3">
    <source>
        <dbReference type="ARBA" id="ARBA00010787"/>
    </source>
</evidence>
<organism evidence="11">
    <name type="scientific">Grosmannia clavigera (strain kw1407 / UAMH 11150)</name>
    <name type="common">Blue stain fungus</name>
    <name type="synonym">Graphiocladiella clavigera</name>
    <dbReference type="NCBI Taxonomy" id="655863"/>
    <lineage>
        <taxon>Eukaryota</taxon>
        <taxon>Fungi</taxon>
        <taxon>Dikarya</taxon>
        <taxon>Ascomycota</taxon>
        <taxon>Pezizomycotina</taxon>
        <taxon>Sordariomycetes</taxon>
        <taxon>Sordariomycetidae</taxon>
        <taxon>Ophiostomatales</taxon>
        <taxon>Ophiostomataceae</taxon>
        <taxon>Leptographium</taxon>
    </lineage>
</organism>
<dbReference type="PANTHER" id="PTHR28087">
    <property type="entry name" value="ATPASE SYNTHESIS PROTEIN 25, MITOCHONDRIAL"/>
    <property type="match status" value="1"/>
</dbReference>
<dbReference type="GO" id="GO:0140053">
    <property type="term" value="P:mitochondrial gene expression"/>
    <property type="evidence" value="ECO:0007669"/>
    <property type="project" value="UniProtKB-UniRule"/>
</dbReference>
<keyword evidence="11" id="KW-1185">Reference proteome</keyword>
<keyword evidence="5 8" id="KW-0809">Transit peptide</keyword>
<dbReference type="EMBL" id="GL629735">
    <property type="protein sequence ID" value="EFX05498.1"/>
    <property type="molecule type" value="Genomic_DNA"/>
</dbReference>
<evidence type="ECO:0000256" key="1">
    <source>
        <dbReference type="ARBA" id="ARBA00003470"/>
    </source>
</evidence>
<feature type="region of interest" description="Disordered" evidence="9">
    <location>
        <begin position="294"/>
        <end position="315"/>
    </location>
</feature>
<keyword evidence="7 8" id="KW-0472">Membrane</keyword>
<dbReference type="HOGENOM" id="CLU_016140_1_0_1"/>
<proteinExistence type="inferred from homology"/>
<dbReference type="GeneID" id="25976681"/>
<evidence type="ECO:0000313" key="10">
    <source>
        <dbReference type="EMBL" id="EFX05498.1"/>
    </source>
</evidence>
<comment type="similarity">
    <text evidence="3 8">Belongs to the ATP25 family.</text>
</comment>
<evidence type="ECO:0000256" key="8">
    <source>
        <dbReference type="RuleBase" id="RU367062"/>
    </source>
</evidence>
<evidence type="ECO:0000256" key="5">
    <source>
        <dbReference type="ARBA" id="ARBA00022946"/>
    </source>
</evidence>
<dbReference type="Gene3D" id="3.30.460.10">
    <property type="entry name" value="Beta Polymerase, domain 2"/>
    <property type="match status" value="1"/>
</dbReference>
<dbReference type="Proteomes" id="UP000007796">
    <property type="component" value="Unassembled WGS sequence"/>
</dbReference>
<evidence type="ECO:0000313" key="11">
    <source>
        <dbReference type="Proteomes" id="UP000007796"/>
    </source>
</evidence>
<dbReference type="eggNOG" id="ENOG502RGZN">
    <property type="taxonomic scope" value="Eukaryota"/>
</dbReference>
<evidence type="ECO:0000256" key="9">
    <source>
        <dbReference type="SAM" id="MobiDB-lite"/>
    </source>
</evidence>
<sequence length="705" mass="77156">MLQPTARSASRLMARVPAQRLVRCAGEYVGGLPLHARRFWATSRREGAMGGSGMGNRMPATSSSVVSPSDSAPLPATSSDDLPWYLKVDVPRHAALAAAEEVVLPAIPTGAPAMMEPLLTFAAHDLGLDGLQLLDLRQLEPAAALGPDLLMVFGTARSERHLHVSADRLVRWLRRYGIHATADGLLGRNELKIKLRRKARRAKLLGNNTFAAQLGGGGEPAVDDGISTQWVCLNAGTIGRAGEEGGVVDAAGRTTGFGSVLRSGTTVVVQMFTEAKRRQLDLETLWTRTLSRSLRRKEEEEGGSLGGEAAGKRQDHKTHAVFEQHFQQRRFFATSARRPAVSSEHDVLMLMRQPSLQPADLDSIARQLNNDHGSSSSANRTRLLHELAQHLQRLPRAEVAEMLGLQSGAGLPTQFARTATFCMRGMTAAETWPFRSAVHATALRAGHADYSLDGLAALVDEMQRSGVALPREQALHLVRAVLSVWRGSSVKGEAETTARQQTDVVMAVVDTLHERGEAVLANDVLVTAIGALTEGGGRLEMRDHDTRDQGSLQHRLEQLLRDLTRTGRLPCPDEAQTAALLSSYAAQDDWPRFWTAWRLRPQHGLARSAQLYAHALGRVARSQQRARCEQALRWCFHEMAHEHPPVQPAGAVLAALRACVRVADPQAEALVRNRNSGDYNKKEDPRLRRLASRDFVRMLQMAEAM</sequence>
<feature type="compositionally biased region" description="Low complexity" evidence="9">
    <location>
        <begin position="59"/>
        <end position="74"/>
    </location>
</feature>
<evidence type="ECO:0000256" key="7">
    <source>
        <dbReference type="ARBA" id="ARBA00023136"/>
    </source>
</evidence>
<gene>
    <name evidence="10" type="ORF">CMQ_3567</name>
</gene>
<name>F0X894_GROCL</name>
<keyword evidence="6 8" id="KW-0496">Mitochondrion</keyword>
<comment type="function">
    <text evidence="8">Mitochondrial mRNA stabilization factor.</text>
</comment>
<feature type="region of interest" description="Disordered" evidence="9">
    <location>
        <begin position="47"/>
        <end position="74"/>
    </location>
</feature>
<accession>F0X894</accession>
<dbReference type="GO" id="GO:0048255">
    <property type="term" value="P:mRNA stabilization"/>
    <property type="evidence" value="ECO:0007669"/>
    <property type="project" value="TreeGrafter"/>
</dbReference>
<dbReference type="RefSeq" id="XP_014174980.1">
    <property type="nucleotide sequence ID" value="XM_014319505.1"/>
</dbReference>